<dbReference type="InterPro" id="IPR059120">
    <property type="entry name" value="Cullin-like_AB"/>
</dbReference>
<dbReference type="InterPro" id="IPR016158">
    <property type="entry name" value="Cullin_homology"/>
</dbReference>
<dbReference type="PANTHER" id="PTHR11932">
    <property type="entry name" value="CULLIN"/>
    <property type="match status" value="1"/>
</dbReference>
<feature type="compositionally biased region" description="Polar residues" evidence="3">
    <location>
        <begin position="1"/>
        <end position="11"/>
    </location>
</feature>
<accession>A0A8J5QEP9</accession>
<feature type="compositionally biased region" description="Low complexity" evidence="3">
    <location>
        <begin position="30"/>
        <end position="40"/>
    </location>
</feature>
<dbReference type="InterPro" id="IPR001373">
    <property type="entry name" value="Cullin_N"/>
</dbReference>
<organism evidence="5 6">
    <name type="scientific">[Candida] subhashii</name>
    <dbReference type="NCBI Taxonomy" id="561895"/>
    <lineage>
        <taxon>Eukaryota</taxon>
        <taxon>Fungi</taxon>
        <taxon>Dikarya</taxon>
        <taxon>Ascomycota</taxon>
        <taxon>Saccharomycotina</taxon>
        <taxon>Pichiomycetes</taxon>
        <taxon>Debaryomycetaceae</taxon>
        <taxon>Spathaspora</taxon>
    </lineage>
</organism>
<keyword evidence="6" id="KW-1185">Reference proteome</keyword>
<sequence length="826" mass="95922">MSTNNLLYFSDQSSSPTPQPPPPPNKRIPSHLSTRSFRSSDSLDDDTDSISTTTTTTSHTKRHRPNDQPSHPTYPDNIRILLEQAQKTAYGAAEAILTNDGKLGQSFQGTYRAVEQLCRFKHEQVSKLADYVLGKVESEFRHSILGKIKNEVPWENADDVRQIVAGFLEVYENWDERVRKLSKVFLYLDRGYLFGHWSKPTIIECATDNFVKYVLDANYVNEEGDEDEVDGNPKELCIRTLDAHNRLLKQCREFQDPGDIELCQRFTKLLNRLHKSQTPAKFDFHTQLLNEIIGHYDQLKEDWICDKTYISKVSQQIIWECQYFKSCGKSNEFLGLLYKKLLWHLLFYDFSTILKESFGYYLLENENVEELNKIYKYCGKTKSYYSYDSINIFIFEWGVATFTGFENILETYKTKPGPSSSDCIIAIAELYNRYKKSGDLISNGNEKLEFELRNSLSKAINLPKYNMSIILQLCKYCDSYFKTKKPSSSTSSSYDTFITNAMIVFKVINNKQDFMLAYKKDLSRRLLLSRTPDIPQEQKLAQEFINLIGETDDDSIALRVMFSDLELSHNYATQFKPPITSGILFNPVILDQKFWPEIPKQETKLVLPEELADILTGFTEEYRTNMGGSRFQNRKLDWTNYKLHQLSIIGHFDSGDKEITGNLLQVSVILLFNERNSYYFQEILTRTEIEEKLLRRVLDSLISEKYPLLKHTPDDEFIFNSRFADKSTKIKLPMIKDKAVAVAEKQQEGDIVALIERNRIDEYKSMIMKLMKSAKHIRMTDLLTLSIEALEKRNPVTIQDLKTSIESLIETEYLKREDKDMISYIA</sequence>
<dbReference type="GO" id="GO:0031625">
    <property type="term" value="F:ubiquitin protein ligase binding"/>
    <property type="evidence" value="ECO:0007669"/>
    <property type="project" value="InterPro"/>
</dbReference>
<feature type="domain" description="Cullin family profile" evidence="4">
    <location>
        <begin position="473"/>
        <end position="702"/>
    </location>
</feature>
<proteinExistence type="inferred from homology"/>
<feature type="compositionally biased region" description="Pro residues" evidence="3">
    <location>
        <begin position="17"/>
        <end position="26"/>
    </location>
</feature>
<dbReference type="OrthoDB" id="27073at2759"/>
<dbReference type="InterPro" id="IPR045093">
    <property type="entry name" value="Cullin"/>
</dbReference>
<feature type="region of interest" description="Disordered" evidence="3">
    <location>
        <begin position="1"/>
        <end position="75"/>
    </location>
</feature>
<dbReference type="PROSITE" id="PS50069">
    <property type="entry name" value="CULLIN_2"/>
    <property type="match status" value="1"/>
</dbReference>
<evidence type="ECO:0000313" key="5">
    <source>
        <dbReference type="EMBL" id="KAG7660405.1"/>
    </source>
</evidence>
<dbReference type="AlphaFoldDB" id="A0A8J5QEP9"/>
<dbReference type="Pfam" id="PF00888">
    <property type="entry name" value="Cullin"/>
    <property type="match status" value="1"/>
</dbReference>
<dbReference type="Pfam" id="PF26557">
    <property type="entry name" value="Cullin_AB"/>
    <property type="match status" value="1"/>
</dbReference>
<dbReference type="Pfam" id="PF10557">
    <property type="entry name" value="Cullin_Nedd8"/>
    <property type="match status" value="1"/>
</dbReference>
<gene>
    <name evidence="5" type="ORF">J8A68_006088</name>
</gene>
<name>A0A8J5QEP9_9ASCO</name>
<dbReference type="RefSeq" id="XP_049260639.1">
    <property type="nucleotide sequence ID" value="XM_049410223.1"/>
</dbReference>
<feature type="compositionally biased region" description="Low complexity" evidence="3">
    <location>
        <begin position="49"/>
        <end position="58"/>
    </location>
</feature>
<dbReference type="Proteomes" id="UP000694255">
    <property type="component" value="Unassembled WGS sequence"/>
</dbReference>
<reference evidence="5 6" key="1">
    <citation type="journal article" date="2021" name="DNA Res.">
        <title>Genome analysis of Candida subhashii reveals its hybrid nature and dual mitochondrial genome conformations.</title>
        <authorList>
            <person name="Mixao V."/>
            <person name="Hegedusova E."/>
            <person name="Saus E."/>
            <person name="Pryszcz L.P."/>
            <person name="Cillingova A."/>
            <person name="Nosek J."/>
            <person name="Gabaldon T."/>
        </authorList>
    </citation>
    <scope>NUCLEOTIDE SEQUENCE [LARGE SCALE GENOMIC DNA]</scope>
    <source>
        <strain evidence="5 6">CBS 10753</strain>
    </source>
</reference>
<dbReference type="GeneID" id="73472887"/>
<protein>
    <recommendedName>
        <fullName evidence="4">Cullin family profile domain-containing protein</fullName>
    </recommendedName>
</protein>
<dbReference type="InterPro" id="IPR019559">
    <property type="entry name" value="Cullin_neddylation_domain"/>
</dbReference>
<evidence type="ECO:0000256" key="3">
    <source>
        <dbReference type="SAM" id="MobiDB-lite"/>
    </source>
</evidence>
<evidence type="ECO:0000256" key="2">
    <source>
        <dbReference type="RuleBase" id="RU003829"/>
    </source>
</evidence>
<evidence type="ECO:0000259" key="4">
    <source>
        <dbReference type="PROSITE" id="PS50069"/>
    </source>
</evidence>
<dbReference type="SMART" id="SM00182">
    <property type="entry name" value="CULLIN"/>
    <property type="match status" value="1"/>
</dbReference>
<evidence type="ECO:0000313" key="6">
    <source>
        <dbReference type="Proteomes" id="UP000694255"/>
    </source>
</evidence>
<dbReference type="GO" id="GO:0006511">
    <property type="term" value="P:ubiquitin-dependent protein catabolic process"/>
    <property type="evidence" value="ECO:0007669"/>
    <property type="project" value="InterPro"/>
</dbReference>
<evidence type="ECO:0000256" key="1">
    <source>
        <dbReference type="PROSITE-ProRule" id="PRU00330"/>
    </source>
</evidence>
<dbReference type="SMART" id="SM00884">
    <property type="entry name" value="Cullin_Nedd8"/>
    <property type="match status" value="1"/>
</dbReference>
<comment type="caution">
    <text evidence="5">The sequence shown here is derived from an EMBL/GenBank/DDBJ whole genome shotgun (WGS) entry which is preliminary data.</text>
</comment>
<comment type="similarity">
    <text evidence="1 2">Belongs to the cullin family.</text>
</comment>
<dbReference type="EMBL" id="JAGSYN010000308">
    <property type="protein sequence ID" value="KAG7660405.1"/>
    <property type="molecule type" value="Genomic_DNA"/>
</dbReference>